<dbReference type="InterPro" id="IPR036291">
    <property type="entry name" value="NAD(P)-bd_dom_sf"/>
</dbReference>
<dbReference type="GO" id="GO:0003960">
    <property type="term" value="F:quinone reductase (NADPH) activity"/>
    <property type="evidence" value="ECO:0007669"/>
    <property type="project" value="TreeGrafter"/>
</dbReference>
<dbReference type="CDD" id="cd05289">
    <property type="entry name" value="MDR_like_2"/>
    <property type="match status" value="1"/>
</dbReference>
<dbReference type="Pfam" id="PF08240">
    <property type="entry name" value="ADH_N"/>
    <property type="match status" value="1"/>
</dbReference>
<reference evidence="4 5" key="1">
    <citation type="submission" date="2020-07" db="EMBL/GenBank/DDBJ databases">
        <title>Halomonas sp. QX-2 draft genome sequence.</title>
        <authorList>
            <person name="Qiu X."/>
        </authorList>
    </citation>
    <scope>NUCLEOTIDE SEQUENCE [LARGE SCALE GENOMIC DNA]</scope>
    <source>
        <strain evidence="4 5">QX-2</strain>
    </source>
</reference>
<dbReference type="GO" id="GO:0070402">
    <property type="term" value="F:NADPH binding"/>
    <property type="evidence" value="ECO:0007669"/>
    <property type="project" value="TreeGrafter"/>
</dbReference>
<keyword evidence="1" id="KW-0521">NADP</keyword>
<evidence type="ECO:0000313" key="5">
    <source>
        <dbReference type="Proteomes" id="UP000520876"/>
    </source>
</evidence>
<protein>
    <submittedName>
        <fullName evidence="4">NADP-dependent oxidoreductase</fullName>
    </submittedName>
</protein>
<evidence type="ECO:0000256" key="2">
    <source>
        <dbReference type="ARBA" id="ARBA00023002"/>
    </source>
</evidence>
<dbReference type="PROSITE" id="PS01162">
    <property type="entry name" value="QOR_ZETA_CRYSTAL"/>
    <property type="match status" value="1"/>
</dbReference>
<evidence type="ECO:0000256" key="1">
    <source>
        <dbReference type="ARBA" id="ARBA00022857"/>
    </source>
</evidence>
<keyword evidence="5" id="KW-1185">Reference proteome</keyword>
<dbReference type="GO" id="GO:0035925">
    <property type="term" value="F:mRNA 3'-UTR AU-rich region binding"/>
    <property type="evidence" value="ECO:0007669"/>
    <property type="project" value="TreeGrafter"/>
</dbReference>
<dbReference type="SUPFAM" id="SSF50129">
    <property type="entry name" value="GroES-like"/>
    <property type="match status" value="1"/>
</dbReference>
<feature type="domain" description="Enoyl reductase (ER)" evidence="3">
    <location>
        <begin position="4"/>
        <end position="298"/>
    </location>
</feature>
<evidence type="ECO:0000313" key="4">
    <source>
        <dbReference type="EMBL" id="NYT74985.1"/>
    </source>
</evidence>
<dbReference type="PANTHER" id="PTHR48106:SF7">
    <property type="entry name" value="DEHYDROGENASE, ZINC-CONTAINING, PUTATIVE (AFU_ORTHOLOGUE AFUA_5G10220)-RELATED"/>
    <property type="match status" value="1"/>
</dbReference>
<proteinExistence type="predicted"/>
<dbReference type="SUPFAM" id="SSF51735">
    <property type="entry name" value="NAD(P)-binding Rossmann-fold domains"/>
    <property type="match status" value="1"/>
</dbReference>
<dbReference type="GO" id="GO:0008270">
    <property type="term" value="F:zinc ion binding"/>
    <property type="evidence" value="ECO:0007669"/>
    <property type="project" value="InterPro"/>
</dbReference>
<keyword evidence="2" id="KW-0560">Oxidoreductase</keyword>
<dbReference type="InterPro" id="IPR011032">
    <property type="entry name" value="GroES-like_sf"/>
</dbReference>
<accession>A0A7Z0NB42</accession>
<comment type="caution">
    <text evidence="4">The sequence shown here is derived from an EMBL/GenBank/DDBJ whole genome shotgun (WGS) entry which is preliminary data.</text>
</comment>
<dbReference type="Gene3D" id="3.90.180.10">
    <property type="entry name" value="Medium-chain alcohol dehydrogenases, catalytic domain"/>
    <property type="match status" value="1"/>
</dbReference>
<dbReference type="GO" id="GO:0005829">
    <property type="term" value="C:cytosol"/>
    <property type="evidence" value="ECO:0007669"/>
    <property type="project" value="TreeGrafter"/>
</dbReference>
<gene>
    <name evidence="4" type="ORF">HZU72_21595</name>
</gene>
<name>A0A7Z0NB42_9GAMM</name>
<dbReference type="PANTHER" id="PTHR48106">
    <property type="entry name" value="QUINONE OXIDOREDUCTASE PIG3-RELATED"/>
    <property type="match status" value="1"/>
</dbReference>
<dbReference type="InterPro" id="IPR002364">
    <property type="entry name" value="Quin_OxRdtase/zeta-crystal_CS"/>
</dbReference>
<organism evidence="4 5">
    <name type="scientific">Vreelandella sedimenti</name>
    <dbReference type="NCBI Taxonomy" id="2729618"/>
    <lineage>
        <taxon>Bacteria</taxon>
        <taxon>Pseudomonadati</taxon>
        <taxon>Pseudomonadota</taxon>
        <taxon>Gammaproteobacteria</taxon>
        <taxon>Oceanospirillales</taxon>
        <taxon>Halomonadaceae</taxon>
        <taxon>Vreelandella</taxon>
    </lineage>
</organism>
<dbReference type="InterPro" id="IPR013154">
    <property type="entry name" value="ADH-like_N"/>
</dbReference>
<dbReference type="Pfam" id="PF13602">
    <property type="entry name" value="ADH_zinc_N_2"/>
    <property type="match status" value="1"/>
</dbReference>
<evidence type="ECO:0000259" key="3">
    <source>
        <dbReference type="SMART" id="SM00829"/>
    </source>
</evidence>
<dbReference type="InterPro" id="IPR020843">
    <property type="entry name" value="ER"/>
</dbReference>
<dbReference type="EMBL" id="JACCGK010000025">
    <property type="protein sequence ID" value="NYT74985.1"/>
    <property type="molecule type" value="Genomic_DNA"/>
</dbReference>
<dbReference type="Proteomes" id="UP000520876">
    <property type="component" value="Unassembled WGS sequence"/>
</dbReference>
<sequence length="302" mass="32080">MQTGSPEVLQYGDLPDPEPAVGEIVVDIHAASVNGVDWKIRNGQYKEITRFPYVLGRDFSGVVAAVGEGVKGLPIGTPVFGVCETANDGAYAEKIAISASNVARKPDTVSHLEAAALALTGITAIVSIEHTLNVQPSEHILIHGGAGGVGSFAIQLARHLGAKVATTSSAANHEYLLSLGAHKVIDYNTQDFTHCVSDYDAVLDTIGGEVAVRSFSVLRSGGRAAFIASGPKAPLPTRTDVQALRPQVNRDSAHLERIMKLLQSKAVQIPEITTFALEDAAKAHYLSESRHLRGKLVLMVRH</sequence>
<dbReference type="Gene3D" id="3.40.50.720">
    <property type="entry name" value="NAD(P)-binding Rossmann-like Domain"/>
    <property type="match status" value="1"/>
</dbReference>
<dbReference type="SMART" id="SM00829">
    <property type="entry name" value="PKS_ER"/>
    <property type="match status" value="1"/>
</dbReference>
<dbReference type="AlphaFoldDB" id="A0A7Z0NB42"/>